<evidence type="ECO:0000313" key="2">
    <source>
        <dbReference type="EMBL" id="AQP43622.1"/>
    </source>
</evidence>
<dbReference type="KEGG" id="tfl:RPIT_01315"/>
<dbReference type="InterPro" id="IPR011081">
    <property type="entry name" value="Big_4"/>
</dbReference>
<evidence type="ECO:0000259" key="1">
    <source>
        <dbReference type="SMART" id="SM00635"/>
    </source>
</evidence>
<reference evidence="2 3" key="1">
    <citation type="journal article" date="2016" name="Int. J. Syst. Evol. Microbiol.">
        <title>Tessaracoccus flavus sp. nov., isolated from the drainage system of a lindane-producing factory.</title>
        <authorList>
            <person name="Kumari R."/>
            <person name="Singh P."/>
            <person name="Schumann P."/>
            <person name="Lal R."/>
        </authorList>
    </citation>
    <scope>NUCLEOTIDE SEQUENCE [LARGE SCALE GENOMIC DNA]</scope>
    <source>
        <strain evidence="2 3">RP1T</strain>
    </source>
</reference>
<dbReference type="Pfam" id="PF02368">
    <property type="entry name" value="Big_2"/>
    <property type="match status" value="1"/>
</dbReference>
<dbReference type="AlphaFoldDB" id="A0A1Q2CBZ4"/>
<dbReference type="InterPro" id="IPR003343">
    <property type="entry name" value="Big_2"/>
</dbReference>
<proteinExistence type="predicted"/>
<dbReference type="Pfam" id="PF20578">
    <property type="entry name" value="aBig_2"/>
    <property type="match status" value="1"/>
</dbReference>
<dbReference type="InterPro" id="IPR050727">
    <property type="entry name" value="GH43_arabinanases"/>
</dbReference>
<accession>A0A1Q2CBZ4</accession>
<dbReference type="SUPFAM" id="SSF49373">
    <property type="entry name" value="Invasin/intimin cell-adhesion fragments"/>
    <property type="match status" value="1"/>
</dbReference>
<name>A0A1Q2CBZ4_9ACTN</name>
<organism evidence="2 3">
    <name type="scientific">Tessaracoccus flavus</name>
    <dbReference type="NCBI Taxonomy" id="1610493"/>
    <lineage>
        <taxon>Bacteria</taxon>
        <taxon>Bacillati</taxon>
        <taxon>Actinomycetota</taxon>
        <taxon>Actinomycetes</taxon>
        <taxon>Propionibacteriales</taxon>
        <taxon>Propionibacteriaceae</taxon>
        <taxon>Tessaracoccus</taxon>
    </lineage>
</organism>
<dbReference type="InterPro" id="IPR008964">
    <property type="entry name" value="Invasin/intimin_cell_adhesion"/>
</dbReference>
<dbReference type="EMBL" id="CP019605">
    <property type="protein sequence ID" value="AQP43622.1"/>
    <property type="molecule type" value="Genomic_DNA"/>
</dbReference>
<evidence type="ECO:0000313" key="3">
    <source>
        <dbReference type="Proteomes" id="UP000188324"/>
    </source>
</evidence>
<dbReference type="Gene3D" id="2.115.10.20">
    <property type="entry name" value="Glycosyl hydrolase domain, family 43"/>
    <property type="match status" value="1"/>
</dbReference>
<dbReference type="Proteomes" id="UP000188324">
    <property type="component" value="Chromosome"/>
</dbReference>
<dbReference type="PANTHER" id="PTHR43301:SF3">
    <property type="entry name" value="ARABINAN ENDO-1,5-ALPHA-L-ARABINOSIDASE A-RELATED"/>
    <property type="match status" value="1"/>
</dbReference>
<dbReference type="Gene3D" id="2.60.40.1080">
    <property type="match status" value="1"/>
</dbReference>
<protein>
    <recommendedName>
        <fullName evidence="1">BIG2 domain-containing protein</fullName>
    </recommendedName>
</protein>
<dbReference type="InterPro" id="IPR023296">
    <property type="entry name" value="Glyco_hydro_beta-prop_sf"/>
</dbReference>
<dbReference type="SUPFAM" id="SSF75005">
    <property type="entry name" value="Arabinanase/levansucrase/invertase"/>
    <property type="match status" value="1"/>
</dbReference>
<keyword evidence="3" id="KW-1185">Reference proteome</keyword>
<feature type="domain" description="BIG2" evidence="1">
    <location>
        <begin position="544"/>
        <end position="621"/>
    </location>
</feature>
<dbReference type="STRING" id="1610493.RPIT_01315"/>
<dbReference type="InterPro" id="IPR046780">
    <property type="entry name" value="aBig_2"/>
</dbReference>
<gene>
    <name evidence="2" type="ORF">RPIT_01315</name>
</gene>
<dbReference type="PANTHER" id="PTHR43301">
    <property type="entry name" value="ARABINAN ENDO-1,5-ALPHA-L-ARABINOSIDASE"/>
    <property type="match status" value="1"/>
</dbReference>
<dbReference type="CDD" id="cd08983">
    <property type="entry name" value="GH43_Bt3655-like"/>
    <property type="match status" value="1"/>
</dbReference>
<dbReference type="RefSeq" id="WP_077339794.1">
    <property type="nucleotide sequence ID" value="NZ_CP019605.1"/>
</dbReference>
<sequence>MSSRTALQPQLDRAAHAKRLVLTVLVIAGLLFGVTPTQFSAAATAAEIAAADVAAVSITNADDIRGNVHLPTLGDQGSTLSWSSDAPDVISTDGVVTRPPAGAPAATVTLTVTATTDGATAAEDLVVTVTPLPVAEEKTAYFFPYFRGETDTTFEEIYFAASHGDSVKSWEVLNDGESVLESTVGEEGVRDPFIIRSAEGDRFWMIGTDLNMHDNYDQFNFAQAQQRGSKHLVIWESDNLVDWSEPRLVKVSSDFAGNSWAPEAYYDEAAGEYVVYWASAIYPTTEVDGRNIRDTYQRMFYATTRDFVHFTEPQVWVDERKGAGLGMIDASVGEYDGTYYRIIKDEGYMSVRQDESDELRSTSWTTTQERLGQGQPNPWGGTFTQGEGPSLFPSNDDPDHWYLLVDQPSYHGGQGYMLFETDNLPAAEWTAVLDADLPPARHGSIIGITETELEALYEAYQPDRWLASSAPVALTVQKGDALQLPDAVAAVMGDGSTQQVAVTWDDVDPAQLDTLGTFQVSGVLAAGGPVTARADVTVQEDAVPVENLSVEPASVELVVGRTQQLRASVTPLNATGRAVVWTSSDPDVAAVDATGLVRAAGPGSATITGTTADGNGTDSVTVTVVSDGGPTIPESAWLDSFEGAELGIAGPWSATPPPSTS</sequence>
<dbReference type="Pfam" id="PF07532">
    <property type="entry name" value="Big_4"/>
    <property type="match status" value="1"/>
</dbReference>
<dbReference type="SMART" id="SM00635">
    <property type="entry name" value="BID_2"/>
    <property type="match status" value="1"/>
</dbReference>